<keyword evidence="12" id="KW-1185">Reference proteome</keyword>
<keyword evidence="3 10" id="KW-0716">Sensory transduction</keyword>
<protein>
    <recommendedName>
        <fullName evidence="10">Odorant receptor</fullName>
    </recommendedName>
</protein>
<comment type="caution">
    <text evidence="10">Lacks conserved residue(s) required for the propagation of feature annotation.</text>
</comment>
<evidence type="ECO:0000256" key="8">
    <source>
        <dbReference type="ARBA" id="ARBA00023170"/>
    </source>
</evidence>
<feature type="transmembrane region" description="Helical" evidence="10">
    <location>
        <begin position="294"/>
        <end position="313"/>
    </location>
</feature>
<gene>
    <name evidence="11" type="ORF">V1478_007430</name>
</gene>
<keyword evidence="2" id="KW-1003">Cell membrane</keyword>
<dbReference type="GO" id="GO:0007165">
    <property type="term" value="P:signal transduction"/>
    <property type="evidence" value="ECO:0007669"/>
    <property type="project" value="UniProtKB-KW"/>
</dbReference>
<keyword evidence="4 10" id="KW-0812">Transmembrane</keyword>
<evidence type="ECO:0000256" key="2">
    <source>
        <dbReference type="ARBA" id="ARBA00022475"/>
    </source>
</evidence>
<reference evidence="11 12" key="1">
    <citation type="journal article" date="2024" name="Ann. Entomol. Soc. Am.">
        <title>Genomic analyses of the southern and eastern yellowjacket wasps (Hymenoptera: Vespidae) reveal evolutionary signatures of social life.</title>
        <authorList>
            <person name="Catto M.A."/>
            <person name="Caine P.B."/>
            <person name="Orr S.E."/>
            <person name="Hunt B.G."/>
            <person name="Goodisman M.A.D."/>
        </authorList>
    </citation>
    <scope>NUCLEOTIDE SEQUENCE [LARGE SCALE GENOMIC DNA]</scope>
    <source>
        <strain evidence="11">233</strain>
        <tissue evidence="11">Head and thorax</tissue>
    </source>
</reference>
<evidence type="ECO:0000256" key="4">
    <source>
        <dbReference type="ARBA" id="ARBA00022692"/>
    </source>
</evidence>
<dbReference type="AlphaFoldDB" id="A0ABD2B337"/>
<evidence type="ECO:0000256" key="1">
    <source>
        <dbReference type="ARBA" id="ARBA00004651"/>
    </source>
</evidence>
<keyword evidence="7 10" id="KW-0472">Membrane</keyword>
<keyword evidence="6 10" id="KW-1133">Transmembrane helix</keyword>
<evidence type="ECO:0000313" key="12">
    <source>
        <dbReference type="Proteomes" id="UP001607302"/>
    </source>
</evidence>
<proteinExistence type="inferred from homology"/>
<keyword evidence="9 10" id="KW-0807">Transducer</keyword>
<evidence type="ECO:0000256" key="6">
    <source>
        <dbReference type="ARBA" id="ARBA00022989"/>
    </source>
</evidence>
<keyword evidence="5 10" id="KW-0552">Olfaction</keyword>
<feature type="transmembrane region" description="Helical" evidence="10">
    <location>
        <begin position="258"/>
        <end position="282"/>
    </location>
</feature>
<dbReference type="InterPro" id="IPR004117">
    <property type="entry name" value="7tm6_olfct_rcpt"/>
</dbReference>
<dbReference type="Pfam" id="PF02949">
    <property type="entry name" value="7tm_6"/>
    <property type="match status" value="1"/>
</dbReference>
<evidence type="ECO:0000256" key="10">
    <source>
        <dbReference type="RuleBase" id="RU351113"/>
    </source>
</evidence>
<comment type="similarity">
    <text evidence="10">Belongs to the insect chemoreceptor superfamily. Heteromeric odorant receptor channel (TC 1.A.69) family.</text>
</comment>
<keyword evidence="8 10" id="KW-0675">Receptor</keyword>
<dbReference type="Proteomes" id="UP001607302">
    <property type="component" value="Unassembled WGS sequence"/>
</dbReference>
<dbReference type="EMBL" id="JAUDFV010000133">
    <property type="protein sequence ID" value="KAL2727152.1"/>
    <property type="molecule type" value="Genomic_DNA"/>
</dbReference>
<feature type="transmembrane region" description="Helical" evidence="10">
    <location>
        <begin position="69"/>
        <end position="88"/>
    </location>
</feature>
<evidence type="ECO:0000256" key="5">
    <source>
        <dbReference type="ARBA" id="ARBA00022725"/>
    </source>
</evidence>
<feature type="transmembrane region" description="Helical" evidence="10">
    <location>
        <begin position="38"/>
        <end position="57"/>
    </location>
</feature>
<dbReference type="GO" id="GO:0007608">
    <property type="term" value="P:sensory perception of smell"/>
    <property type="evidence" value="ECO:0007669"/>
    <property type="project" value="UniProtKB-KW"/>
</dbReference>
<feature type="transmembrane region" description="Helical" evidence="10">
    <location>
        <begin position="118"/>
        <end position="139"/>
    </location>
</feature>
<comment type="subcellular location">
    <subcellularLocation>
        <location evidence="1 10">Cell membrane</location>
        <topology evidence="1 10">Multi-pass membrane protein</topology>
    </subcellularLocation>
</comment>
<evidence type="ECO:0000256" key="3">
    <source>
        <dbReference type="ARBA" id="ARBA00022606"/>
    </source>
</evidence>
<sequence length="388" mass="44982">MRIDRYTKFFYDEKVLTWSKRLLILPGLWPENPNDFRFLFYVVYIVLFNCLELVGLFQSLHDLDKTLRNVTLSLPTILIVLKVLMFRWKMHLILPILEIVRRDIFQGLYQTNNEKERIVWYNMAATMFTTSSAMSLFFVPTLFYCKPIFECILSNFDNCTLPYELPVRINHVYEVTDAPKYAMFCIWLIPASTLLTVGATGADSLLVTLTFYLCGQLSILGNRLKNVNLEMGKHHCEMKLLIDRHAELVRLAMILKNAFSFLMFVQTLGLICSLCIVAYQLLTTSENGKDLNTIHFVLYFCAVVLLTFCYCFLGECLIEESSAIDLGCYLTNWYELPAKEIRSMMFCIARSRRPAYLTAGQFYVFSLETFAVIMKASMAYLSVLRTIT</sequence>
<evidence type="ECO:0000256" key="7">
    <source>
        <dbReference type="ARBA" id="ARBA00023136"/>
    </source>
</evidence>
<evidence type="ECO:0000256" key="9">
    <source>
        <dbReference type="ARBA" id="ARBA00023224"/>
    </source>
</evidence>
<comment type="caution">
    <text evidence="11">The sequence shown here is derived from an EMBL/GenBank/DDBJ whole genome shotgun (WGS) entry which is preliminary data.</text>
</comment>
<dbReference type="GO" id="GO:0005886">
    <property type="term" value="C:plasma membrane"/>
    <property type="evidence" value="ECO:0007669"/>
    <property type="project" value="UniProtKB-SubCell"/>
</dbReference>
<feature type="transmembrane region" description="Helical" evidence="10">
    <location>
        <begin position="362"/>
        <end position="383"/>
    </location>
</feature>
<accession>A0ABD2B337</accession>
<evidence type="ECO:0000313" key="11">
    <source>
        <dbReference type="EMBL" id="KAL2727152.1"/>
    </source>
</evidence>
<dbReference type="PANTHER" id="PTHR21137">
    <property type="entry name" value="ODORANT RECEPTOR"/>
    <property type="match status" value="1"/>
</dbReference>
<organism evidence="11 12">
    <name type="scientific">Vespula squamosa</name>
    <name type="common">Southern yellow jacket</name>
    <name type="synonym">Wasp</name>
    <dbReference type="NCBI Taxonomy" id="30214"/>
    <lineage>
        <taxon>Eukaryota</taxon>
        <taxon>Metazoa</taxon>
        <taxon>Ecdysozoa</taxon>
        <taxon>Arthropoda</taxon>
        <taxon>Hexapoda</taxon>
        <taxon>Insecta</taxon>
        <taxon>Pterygota</taxon>
        <taxon>Neoptera</taxon>
        <taxon>Endopterygota</taxon>
        <taxon>Hymenoptera</taxon>
        <taxon>Apocrita</taxon>
        <taxon>Aculeata</taxon>
        <taxon>Vespoidea</taxon>
        <taxon>Vespidae</taxon>
        <taxon>Vespinae</taxon>
        <taxon>Vespula</taxon>
    </lineage>
</organism>
<dbReference type="PANTHER" id="PTHR21137:SF35">
    <property type="entry name" value="ODORANT RECEPTOR 19A-RELATED"/>
    <property type="match status" value="1"/>
</dbReference>
<name>A0ABD2B337_VESSQ</name>